<comment type="caution">
    <text evidence="1">The sequence shown here is derived from an EMBL/GenBank/DDBJ whole genome shotgun (WGS) entry which is preliminary data.</text>
</comment>
<protein>
    <submittedName>
        <fullName evidence="1">Uncharacterized protein</fullName>
    </submittedName>
</protein>
<dbReference type="EMBL" id="JADKCH010000011">
    <property type="protein sequence ID" value="MBK8572999.1"/>
    <property type="molecule type" value="Genomic_DNA"/>
</dbReference>
<proteinExistence type="predicted"/>
<evidence type="ECO:0000313" key="1">
    <source>
        <dbReference type="EMBL" id="MBK8572999.1"/>
    </source>
</evidence>
<organism evidence="1 2">
    <name type="scientific">Candidatus Geothrix odensensis</name>
    <dbReference type="NCBI Taxonomy" id="2954440"/>
    <lineage>
        <taxon>Bacteria</taxon>
        <taxon>Pseudomonadati</taxon>
        <taxon>Acidobacteriota</taxon>
        <taxon>Holophagae</taxon>
        <taxon>Holophagales</taxon>
        <taxon>Holophagaceae</taxon>
        <taxon>Geothrix</taxon>
    </lineage>
</organism>
<name>A0A936F2M4_9BACT</name>
<evidence type="ECO:0000313" key="2">
    <source>
        <dbReference type="Proteomes" id="UP000709959"/>
    </source>
</evidence>
<dbReference type="AlphaFoldDB" id="A0A936F2M4"/>
<sequence>MASQYTIESPRNQTTPTFKKGGGYLIWSIYFYFKTNFNGTIIVSSLLNDKTSNRIQFKSVNELGRRTALTWNVLDREHAPEVWEWINEPGESWVPFCFQVQHAGSNESTTFIDWALITEENKMAAKKDLINLTLYNEKIETKTIKLQDNKLYTIKFLNNELNRFSNTFLQIDHLTPGLIRNHLGVGTGMPVIKGVTWLSFITLPTTMK</sequence>
<gene>
    <name evidence="1" type="ORF">IPN91_10205</name>
</gene>
<accession>A0A936F2M4</accession>
<dbReference type="Proteomes" id="UP000709959">
    <property type="component" value="Unassembled WGS sequence"/>
</dbReference>
<reference evidence="1 2" key="1">
    <citation type="submission" date="2020-10" db="EMBL/GenBank/DDBJ databases">
        <title>Connecting structure to function with the recovery of over 1000 high-quality activated sludge metagenome-assembled genomes encoding full-length rRNA genes using long-read sequencing.</title>
        <authorList>
            <person name="Singleton C.M."/>
            <person name="Petriglieri F."/>
            <person name="Kristensen J.M."/>
            <person name="Kirkegaard R.H."/>
            <person name="Michaelsen T.Y."/>
            <person name="Andersen M.H."/>
            <person name="Karst S.M."/>
            <person name="Dueholm M.S."/>
            <person name="Nielsen P.H."/>
            <person name="Albertsen M."/>
        </authorList>
    </citation>
    <scope>NUCLEOTIDE SEQUENCE [LARGE SCALE GENOMIC DNA]</scope>
    <source>
        <strain evidence="1">OdNE_18-Q3-R46-58_MAXAC.008</strain>
    </source>
</reference>